<feature type="region of interest" description="Disordered" evidence="1">
    <location>
        <begin position="1"/>
        <end position="54"/>
    </location>
</feature>
<feature type="domain" description="Cytidyltransferase-like" evidence="2">
    <location>
        <begin position="89"/>
        <end position="268"/>
    </location>
</feature>
<feature type="compositionally biased region" description="Basic residues" evidence="1">
    <location>
        <begin position="17"/>
        <end position="48"/>
    </location>
</feature>
<dbReference type="PANTHER" id="PTHR12039">
    <property type="entry name" value="NICOTINAMIDE MONONUCLEOTIDE ADENYLYLTRANSFERASE"/>
    <property type="match status" value="1"/>
</dbReference>
<dbReference type="InterPro" id="IPR004821">
    <property type="entry name" value="Cyt_trans-like"/>
</dbReference>
<keyword evidence="4" id="KW-1185">Reference proteome</keyword>
<gene>
    <name evidence="3" type="ORF">RFI_20080</name>
</gene>
<evidence type="ECO:0000256" key="1">
    <source>
        <dbReference type="SAM" id="MobiDB-lite"/>
    </source>
</evidence>
<dbReference type="Pfam" id="PF01467">
    <property type="entry name" value="CTP_transf_like"/>
    <property type="match status" value="1"/>
</dbReference>
<dbReference type="EMBL" id="ASPP01017037">
    <property type="protein sequence ID" value="ETO17249.1"/>
    <property type="molecule type" value="Genomic_DNA"/>
</dbReference>
<dbReference type="SUPFAM" id="SSF52374">
    <property type="entry name" value="Nucleotidylyl transferase"/>
    <property type="match status" value="1"/>
</dbReference>
<evidence type="ECO:0000313" key="3">
    <source>
        <dbReference type="EMBL" id="ETO17249.1"/>
    </source>
</evidence>
<sequence length="297" mass="34675">MTDQNATNLDISEINKKKCNQSRRAKGIRKKGKRKGKGKGKRKRKRRKEKEEEMLTLDHTPLTKLVTQWKKKKKKEAKEKQPKRCAVLLTTGSLNPIHKGHIEMMEKAKEELERNDKDVYVIGGYLSPSHDDYVSGKFSGHDFYNAKTRSHFVDLCVTNHDWLACDQWESQQSYFIDFPEVASRLHRQLNRIFETYRTAIEVYYVCGYDHASKCHLLSGRLKRINVNTLVVARPGYSSHQKHSIRPHPSVMVVDAPIDYDRSSTIVRQLLQTKDWKGLEPYLCPALLDYFKHHSHKQ</sequence>
<proteinExistence type="predicted"/>
<accession>X6MTS8</accession>
<dbReference type="Proteomes" id="UP000023152">
    <property type="component" value="Unassembled WGS sequence"/>
</dbReference>
<dbReference type="OMA" id="RMHIETF"/>
<dbReference type="PANTHER" id="PTHR12039:SF0">
    <property type="entry name" value="NICOTINAMIDE-NUCLEOTIDE ADENYLYLTRANSFERASE"/>
    <property type="match status" value="1"/>
</dbReference>
<organism evidence="3 4">
    <name type="scientific">Reticulomyxa filosa</name>
    <dbReference type="NCBI Taxonomy" id="46433"/>
    <lineage>
        <taxon>Eukaryota</taxon>
        <taxon>Sar</taxon>
        <taxon>Rhizaria</taxon>
        <taxon>Retaria</taxon>
        <taxon>Foraminifera</taxon>
        <taxon>Monothalamids</taxon>
        <taxon>Reticulomyxidae</taxon>
        <taxon>Reticulomyxa</taxon>
    </lineage>
</organism>
<dbReference type="AlphaFoldDB" id="X6MTS8"/>
<dbReference type="InterPro" id="IPR014729">
    <property type="entry name" value="Rossmann-like_a/b/a_fold"/>
</dbReference>
<evidence type="ECO:0000259" key="2">
    <source>
        <dbReference type="Pfam" id="PF01467"/>
    </source>
</evidence>
<reference evidence="3 4" key="1">
    <citation type="journal article" date="2013" name="Curr. Biol.">
        <title>The Genome of the Foraminiferan Reticulomyxa filosa.</title>
        <authorList>
            <person name="Glockner G."/>
            <person name="Hulsmann N."/>
            <person name="Schleicher M."/>
            <person name="Noegel A.A."/>
            <person name="Eichinger L."/>
            <person name="Gallinger C."/>
            <person name="Pawlowski J."/>
            <person name="Sierra R."/>
            <person name="Euteneuer U."/>
            <person name="Pillet L."/>
            <person name="Moustafa A."/>
            <person name="Platzer M."/>
            <person name="Groth M."/>
            <person name="Szafranski K."/>
            <person name="Schliwa M."/>
        </authorList>
    </citation>
    <scope>NUCLEOTIDE SEQUENCE [LARGE SCALE GENOMIC DNA]</scope>
</reference>
<comment type="caution">
    <text evidence="3">The sequence shown here is derived from an EMBL/GenBank/DDBJ whole genome shotgun (WGS) entry which is preliminary data.</text>
</comment>
<dbReference type="Gene3D" id="3.40.50.620">
    <property type="entry name" value="HUPs"/>
    <property type="match status" value="1"/>
</dbReference>
<dbReference type="GO" id="GO:0009435">
    <property type="term" value="P:NAD+ biosynthetic process"/>
    <property type="evidence" value="ECO:0007669"/>
    <property type="project" value="TreeGrafter"/>
</dbReference>
<dbReference type="InterPro" id="IPR051182">
    <property type="entry name" value="Euk_NMN_adenylyltrnsfrase"/>
</dbReference>
<feature type="compositionally biased region" description="Polar residues" evidence="1">
    <location>
        <begin position="1"/>
        <end position="10"/>
    </location>
</feature>
<dbReference type="OrthoDB" id="422187at2759"/>
<protein>
    <recommendedName>
        <fullName evidence="2">Cytidyltransferase-like domain-containing protein</fullName>
    </recommendedName>
</protein>
<dbReference type="GO" id="GO:0000309">
    <property type="term" value="F:nicotinamide-nucleotide adenylyltransferase activity"/>
    <property type="evidence" value="ECO:0007669"/>
    <property type="project" value="TreeGrafter"/>
</dbReference>
<name>X6MTS8_RETFI</name>
<dbReference type="GO" id="GO:0004515">
    <property type="term" value="F:nicotinate-nucleotide adenylyltransferase activity"/>
    <property type="evidence" value="ECO:0007669"/>
    <property type="project" value="TreeGrafter"/>
</dbReference>
<evidence type="ECO:0000313" key="4">
    <source>
        <dbReference type="Proteomes" id="UP000023152"/>
    </source>
</evidence>